<keyword evidence="2" id="KW-1185">Reference proteome</keyword>
<dbReference type="AlphaFoldDB" id="A0A4Y2BZM1"/>
<evidence type="ECO:0000313" key="1">
    <source>
        <dbReference type="EMBL" id="GBL97343.1"/>
    </source>
</evidence>
<dbReference type="EMBL" id="BGPR01000129">
    <property type="protein sequence ID" value="GBL97343.1"/>
    <property type="molecule type" value="Genomic_DNA"/>
</dbReference>
<dbReference type="OrthoDB" id="6435795at2759"/>
<sequence>MNKFSPEFKVVSLSRQNLNGEHERRFNAPAKYDVALMMVGKQHGARDIILEERSGTIKKIPDTHRFYDALQYPLIFWQGDDGYHFELRQGNPMTRIPQTKKISAMQFYAYRMMQRISDFNILLISNAPFH</sequence>
<dbReference type="PANTHER" id="PTHR45786">
    <property type="entry name" value="DNA BINDING PROTEIN-LIKE"/>
    <property type="match status" value="1"/>
</dbReference>
<organism evidence="1 2">
    <name type="scientific">Araneus ventricosus</name>
    <name type="common">Orbweaver spider</name>
    <name type="synonym">Epeira ventricosa</name>
    <dbReference type="NCBI Taxonomy" id="182803"/>
    <lineage>
        <taxon>Eukaryota</taxon>
        <taxon>Metazoa</taxon>
        <taxon>Ecdysozoa</taxon>
        <taxon>Arthropoda</taxon>
        <taxon>Chelicerata</taxon>
        <taxon>Arachnida</taxon>
        <taxon>Araneae</taxon>
        <taxon>Araneomorphae</taxon>
        <taxon>Entelegynae</taxon>
        <taxon>Araneoidea</taxon>
        <taxon>Araneidae</taxon>
        <taxon>Araneus</taxon>
    </lineage>
</organism>
<evidence type="ECO:0000313" key="2">
    <source>
        <dbReference type="Proteomes" id="UP000499080"/>
    </source>
</evidence>
<comment type="caution">
    <text evidence="1">The sequence shown here is derived from an EMBL/GenBank/DDBJ whole genome shotgun (WGS) entry which is preliminary data.</text>
</comment>
<dbReference type="Proteomes" id="UP000499080">
    <property type="component" value="Unassembled WGS sequence"/>
</dbReference>
<accession>A0A4Y2BZM1</accession>
<protein>
    <recommendedName>
        <fullName evidence="3">Helitron helicase-like domain-containing protein</fullName>
    </recommendedName>
</protein>
<proteinExistence type="predicted"/>
<name>A0A4Y2BZM1_ARAVE</name>
<reference evidence="1 2" key="1">
    <citation type="journal article" date="2019" name="Sci. Rep.">
        <title>Orb-weaving spider Araneus ventricosus genome elucidates the spidroin gene catalogue.</title>
        <authorList>
            <person name="Kono N."/>
            <person name="Nakamura H."/>
            <person name="Ohtoshi R."/>
            <person name="Moran D.A.P."/>
            <person name="Shinohara A."/>
            <person name="Yoshida Y."/>
            <person name="Fujiwara M."/>
            <person name="Mori M."/>
            <person name="Tomita M."/>
            <person name="Arakawa K."/>
        </authorList>
    </citation>
    <scope>NUCLEOTIDE SEQUENCE [LARGE SCALE GENOMIC DNA]</scope>
</reference>
<gene>
    <name evidence="1" type="ORF">AVEN_170466_1</name>
</gene>
<dbReference type="PANTHER" id="PTHR45786:SF74">
    <property type="entry name" value="ATP-DEPENDENT DNA HELICASE"/>
    <property type="match status" value="1"/>
</dbReference>
<evidence type="ECO:0008006" key="3">
    <source>
        <dbReference type="Google" id="ProtNLM"/>
    </source>
</evidence>